<comment type="caution">
    <text evidence="1">The sequence shown here is derived from an EMBL/GenBank/DDBJ whole genome shotgun (WGS) entry which is preliminary data.</text>
</comment>
<gene>
    <name evidence="1" type="ORF">CDQ91_05365</name>
</gene>
<protein>
    <recommendedName>
        <fullName evidence="3">Tyr recombinase domain-containing protein</fullName>
    </recommendedName>
</protein>
<dbReference type="GO" id="GO:0003677">
    <property type="term" value="F:DNA binding"/>
    <property type="evidence" value="ECO:0007669"/>
    <property type="project" value="InterPro"/>
</dbReference>
<name>A0A246K3N3_9SPHN</name>
<dbReference type="Proteomes" id="UP000197097">
    <property type="component" value="Unassembled WGS sequence"/>
</dbReference>
<dbReference type="SUPFAM" id="SSF56349">
    <property type="entry name" value="DNA breaking-rejoining enzymes"/>
    <property type="match status" value="1"/>
</dbReference>
<sequence>MREEDGIWYIAIERDPKRQRLEEEAEGRTTKRVKTRTSLRNIPVHRLAVEAGFLNLVERNRAVGAEWIFETLRTYKKYNDRGKNISRKLMAAIRGADITDIEYVYHSFRHSLKGKLRDDPETRRNFPTC</sequence>
<accession>A0A246K3N3</accession>
<dbReference type="EMBL" id="NISJ01000002">
    <property type="protein sequence ID" value="OWR00193.1"/>
    <property type="molecule type" value="Genomic_DNA"/>
</dbReference>
<proteinExistence type="predicted"/>
<evidence type="ECO:0000313" key="2">
    <source>
        <dbReference type="Proteomes" id="UP000197097"/>
    </source>
</evidence>
<dbReference type="AlphaFoldDB" id="A0A246K3N3"/>
<evidence type="ECO:0008006" key="3">
    <source>
        <dbReference type="Google" id="ProtNLM"/>
    </source>
</evidence>
<evidence type="ECO:0000313" key="1">
    <source>
        <dbReference type="EMBL" id="OWR00193.1"/>
    </source>
</evidence>
<reference evidence="1 2" key="1">
    <citation type="journal article" date="2002" name="Int. J. Syst. Evol. Microbiol.">
        <title>Sphingopyxis witflariensis sp. nov., isolated from activated sludge.</title>
        <authorList>
            <person name="Kampfer P."/>
            <person name="Witzenberger R."/>
            <person name="Denner E.B."/>
            <person name="Busse H.J."/>
            <person name="Neef A."/>
        </authorList>
    </citation>
    <scope>NUCLEOTIDE SEQUENCE [LARGE SCALE GENOMIC DNA]</scope>
    <source>
        <strain evidence="1 2">DSM 14551</strain>
    </source>
</reference>
<organism evidence="1 2">
    <name type="scientific">Sphingopyxis witflariensis</name>
    <dbReference type="NCBI Taxonomy" id="173675"/>
    <lineage>
        <taxon>Bacteria</taxon>
        <taxon>Pseudomonadati</taxon>
        <taxon>Pseudomonadota</taxon>
        <taxon>Alphaproteobacteria</taxon>
        <taxon>Sphingomonadales</taxon>
        <taxon>Sphingomonadaceae</taxon>
        <taxon>Sphingopyxis</taxon>
    </lineage>
</organism>
<keyword evidence="2" id="KW-1185">Reference proteome</keyword>
<dbReference type="InterPro" id="IPR011010">
    <property type="entry name" value="DNA_brk_join_enz"/>
</dbReference>